<dbReference type="Gene3D" id="3.40.390.10">
    <property type="entry name" value="Collagenase (Catalytic Domain)"/>
    <property type="match status" value="1"/>
</dbReference>
<dbReference type="SUPFAM" id="SSF55486">
    <property type="entry name" value="Metalloproteases ('zincins'), catalytic domain"/>
    <property type="match status" value="1"/>
</dbReference>
<gene>
    <name evidence="1" type="ORF">A2828_01495</name>
</gene>
<accession>A0A1G2PES8</accession>
<comment type="caution">
    <text evidence="1">The sequence shown here is derived from an EMBL/GenBank/DDBJ whole genome shotgun (WGS) entry which is preliminary data.</text>
</comment>
<dbReference type="GO" id="GO:0008237">
    <property type="term" value="F:metallopeptidase activity"/>
    <property type="evidence" value="ECO:0007669"/>
    <property type="project" value="InterPro"/>
</dbReference>
<dbReference type="AlphaFoldDB" id="A0A1G2PES8"/>
<evidence type="ECO:0000313" key="2">
    <source>
        <dbReference type="Proteomes" id="UP000178869"/>
    </source>
</evidence>
<sequence>MNADQNKFLFLLSVILVTILITEPHESYARPLSSTYDWVKVDASSALDQTVAQNWITALDEAIDYLPEDVVKIIRGQSGLNITIITESNSCVNGYANGGGVAFNTKPADTGCPFNWIPLIQDGFSHNEMVYVALHELAHYYFFYSTEDGKTLKVFLETVAERGAIEPGGEKIVWRELPATIYPILTPGWQIHEDVAEAFSIYVMWPDILKKNHPIRYAFMKKVFGREYFLRVPMPDSIKSRLTYNPNKR</sequence>
<proteinExistence type="predicted"/>
<name>A0A1G2PES8_9BACT</name>
<reference evidence="1 2" key="1">
    <citation type="journal article" date="2016" name="Nat. Commun.">
        <title>Thousands of microbial genomes shed light on interconnected biogeochemical processes in an aquifer system.</title>
        <authorList>
            <person name="Anantharaman K."/>
            <person name="Brown C.T."/>
            <person name="Hug L.A."/>
            <person name="Sharon I."/>
            <person name="Castelle C.J."/>
            <person name="Probst A.J."/>
            <person name="Thomas B.C."/>
            <person name="Singh A."/>
            <person name="Wilkins M.J."/>
            <person name="Karaoz U."/>
            <person name="Brodie E.L."/>
            <person name="Williams K.H."/>
            <person name="Hubbard S.S."/>
            <person name="Banfield J.F."/>
        </authorList>
    </citation>
    <scope>NUCLEOTIDE SEQUENCE [LARGE SCALE GENOMIC DNA]</scope>
</reference>
<organism evidence="1 2">
    <name type="scientific">Candidatus Terrybacteria bacterium RIFCSPHIGHO2_01_FULL_43_35</name>
    <dbReference type="NCBI Taxonomy" id="1802361"/>
    <lineage>
        <taxon>Bacteria</taxon>
        <taxon>Candidatus Terryibacteriota</taxon>
    </lineage>
</organism>
<evidence type="ECO:0000313" key="1">
    <source>
        <dbReference type="EMBL" id="OHA46850.1"/>
    </source>
</evidence>
<protein>
    <submittedName>
        <fullName evidence="1">Uncharacterized protein</fullName>
    </submittedName>
</protein>
<dbReference type="InterPro" id="IPR024079">
    <property type="entry name" value="MetalloPept_cat_dom_sf"/>
</dbReference>
<dbReference type="Proteomes" id="UP000178869">
    <property type="component" value="Unassembled WGS sequence"/>
</dbReference>
<dbReference type="EMBL" id="MHSR01000012">
    <property type="protein sequence ID" value="OHA46850.1"/>
    <property type="molecule type" value="Genomic_DNA"/>
</dbReference>